<sequence length="362" mass="38884">MDDTKQKVSPLKQHPVLQHPVLPLLLLSSGPPNATQTLIVNYPAAKLAPSPASSPNIVEPSIERKGSVHPTLGNSMECGVSPGTDFFDDQSSGSEWEDADDEDRTQTFSEDGGVGMGLGSLVNSPVRQNHDFGSAPGNEGPKKARQVSFTWMEKANVKVVHNHGSNASTLRDLVMSNTSDDTAKQFPEVAKPYPVDARSGAACSQEHVQGRHRRNTSDSVIADSIINAHLTAMRSLKALSPSGSIPEVSGHSFYSVTSTELPKTRSFSDARHIKPSPISVKDRNNLPSHFVKTPYPFTAKKEFPKPATRLRHHIPDGRLDSGYSGHSGCGGEGSMNEYSDLKGKSVLGLMPSGGQHDLPPLE</sequence>
<evidence type="ECO:0000313" key="1">
    <source>
        <dbReference type="EMBL" id="KAF2625136.1"/>
    </source>
</evidence>
<dbReference type="EMBL" id="MU006727">
    <property type="protein sequence ID" value="KAF2625136.1"/>
    <property type="molecule type" value="Genomic_DNA"/>
</dbReference>
<evidence type="ECO:0000313" key="2">
    <source>
        <dbReference type="Proteomes" id="UP000799754"/>
    </source>
</evidence>
<proteinExistence type="predicted"/>
<name>A0ACB6RT83_9PLEO</name>
<keyword evidence="2" id="KW-1185">Reference proteome</keyword>
<accession>A0ACB6RT83</accession>
<reference evidence="1" key="1">
    <citation type="journal article" date="2020" name="Stud. Mycol.">
        <title>101 Dothideomycetes genomes: a test case for predicting lifestyles and emergence of pathogens.</title>
        <authorList>
            <person name="Haridas S."/>
            <person name="Albert R."/>
            <person name="Binder M."/>
            <person name="Bloem J."/>
            <person name="Labutti K."/>
            <person name="Salamov A."/>
            <person name="Andreopoulos B."/>
            <person name="Baker S."/>
            <person name="Barry K."/>
            <person name="Bills G."/>
            <person name="Bluhm B."/>
            <person name="Cannon C."/>
            <person name="Castanera R."/>
            <person name="Culley D."/>
            <person name="Daum C."/>
            <person name="Ezra D."/>
            <person name="Gonzalez J."/>
            <person name="Henrissat B."/>
            <person name="Kuo A."/>
            <person name="Liang C."/>
            <person name="Lipzen A."/>
            <person name="Lutzoni F."/>
            <person name="Magnuson J."/>
            <person name="Mondo S."/>
            <person name="Nolan M."/>
            <person name="Ohm R."/>
            <person name="Pangilinan J."/>
            <person name="Park H.-J."/>
            <person name="Ramirez L."/>
            <person name="Alfaro M."/>
            <person name="Sun H."/>
            <person name="Tritt A."/>
            <person name="Yoshinaga Y."/>
            <person name="Zwiers L.-H."/>
            <person name="Turgeon B."/>
            <person name="Goodwin S."/>
            <person name="Spatafora J."/>
            <person name="Crous P."/>
            <person name="Grigoriev I."/>
        </authorList>
    </citation>
    <scope>NUCLEOTIDE SEQUENCE</scope>
    <source>
        <strain evidence="1">CBS 525.71</strain>
    </source>
</reference>
<gene>
    <name evidence="1" type="ORF">BU25DRAFT_460608</name>
</gene>
<protein>
    <submittedName>
        <fullName evidence="1">Uncharacterized protein</fullName>
    </submittedName>
</protein>
<organism evidence="1 2">
    <name type="scientific">Macroventuria anomochaeta</name>
    <dbReference type="NCBI Taxonomy" id="301207"/>
    <lineage>
        <taxon>Eukaryota</taxon>
        <taxon>Fungi</taxon>
        <taxon>Dikarya</taxon>
        <taxon>Ascomycota</taxon>
        <taxon>Pezizomycotina</taxon>
        <taxon>Dothideomycetes</taxon>
        <taxon>Pleosporomycetidae</taxon>
        <taxon>Pleosporales</taxon>
        <taxon>Pleosporineae</taxon>
        <taxon>Didymellaceae</taxon>
        <taxon>Macroventuria</taxon>
    </lineage>
</organism>
<comment type="caution">
    <text evidence="1">The sequence shown here is derived from an EMBL/GenBank/DDBJ whole genome shotgun (WGS) entry which is preliminary data.</text>
</comment>
<dbReference type="Proteomes" id="UP000799754">
    <property type="component" value="Unassembled WGS sequence"/>
</dbReference>